<name>A0ACC0I1I5_9ERIC</name>
<accession>A0ACC0I1I5</accession>
<organism evidence="1 2">
    <name type="scientific">Camellia lanceoleosa</name>
    <dbReference type="NCBI Taxonomy" id="1840588"/>
    <lineage>
        <taxon>Eukaryota</taxon>
        <taxon>Viridiplantae</taxon>
        <taxon>Streptophyta</taxon>
        <taxon>Embryophyta</taxon>
        <taxon>Tracheophyta</taxon>
        <taxon>Spermatophyta</taxon>
        <taxon>Magnoliopsida</taxon>
        <taxon>eudicotyledons</taxon>
        <taxon>Gunneridae</taxon>
        <taxon>Pentapetalae</taxon>
        <taxon>asterids</taxon>
        <taxon>Ericales</taxon>
        <taxon>Theaceae</taxon>
        <taxon>Camellia</taxon>
    </lineage>
</organism>
<keyword evidence="2" id="KW-1185">Reference proteome</keyword>
<protein>
    <submittedName>
        <fullName evidence="1">Protein ROOT INITIATION DEFECTIVE 3</fullName>
    </submittedName>
</protein>
<comment type="caution">
    <text evidence="1">The sequence shown here is derived from an EMBL/GenBank/DDBJ whole genome shotgun (WGS) entry which is preliminary data.</text>
</comment>
<reference evidence="1 2" key="1">
    <citation type="journal article" date="2022" name="Plant J.">
        <title>Chromosome-level genome of Camellia lanceoleosa provides a valuable resource for understanding genome evolution and self-incompatibility.</title>
        <authorList>
            <person name="Gong W."/>
            <person name="Xiao S."/>
            <person name="Wang L."/>
            <person name="Liao Z."/>
            <person name="Chang Y."/>
            <person name="Mo W."/>
            <person name="Hu G."/>
            <person name="Li W."/>
            <person name="Zhao G."/>
            <person name="Zhu H."/>
            <person name="Hu X."/>
            <person name="Ji K."/>
            <person name="Xiang X."/>
            <person name="Song Q."/>
            <person name="Yuan D."/>
            <person name="Jin S."/>
            <person name="Zhang L."/>
        </authorList>
    </citation>
    <scope>NUCLEOTIDE SEQUENCE [LARGE SCALE GENOMIC DNA]</scope>
    <source>
        <strain evidence="1">SQ_2022a</strain>
    </source>
</reference>
<gene>
    <name evidence="1" type="ORF">LOK49_LG04G02972</name>
</gene>
<evidence type="ECO:0000313" key="1">
    <source>
        <dbReference type="EMBL" id="KAI8018669.1"/>
    </source>
</evidence>
<evidence type="ECO:0000313" key="2">
    <source>
        <dbReference type="Proteomes" id="UP001060215"/>
    </source>
</evidence>
<proteinExistence type="predicted"/>
<dbReference type="Proteomes" id="UP001060215">
    <property type="component" value="Chromosome 2"/>
</dbReference>
<sequence length="139" mass="15766">MVMDFDFCEFVCDWLILFGIVEFADLSRGALIIGKAVTCLAFAADGVLLVSSYEDGMVRVWDTKTHNIIRVLKHAKGVFCWFLNHNLNSPKFQSSIFGTVVPGKSSPLSDKLFHHDCIHSWIRIPKEATYYYCCCIYSA</sequence>
<dbReference type="EMBL" id="CM045759">
    <property type="protein sequence ID" value="KAI8018669.1"/>
    <property type="molecule type" value="Genomic_DNA"/>
</dbReference>